<sequence length="54" mass="6282">MIFHQFNQTTIQLPATLPSRFAYTMIGHDLRPLETPFGEQHLIRMIRWAAGAKE</sequence>
<proteinExistence type="predicted"/>
<evidence type="ECO:0000313" key="2">
    <source>
        <dbReference type="Proteomes" id="UP000013909"/>
    </source>
</evidence>
<comment type="caution">
    <text evidence="1">The sequence shown here is derived from an EMBL/GenBank/DDBJ whole genome shotgun (WGS) entry which is preliminary data.</text>
</comment>
<organism evidence="1 2">
    <name type="scientific">Lunatimonas lonarensis</name>
    <dbReference type="NCBI Taxonomy" id="1232681"/>
    <lineage>
        <taxon>Bacteria</taxon>
        <taxon>Pseudomonadati</taxon>
        <taxon>Bacteroidota</taxon>
        <taxon>Cytophagia</taxon>
        <taxon>Cytophagales</taxon>
        <taxon>Cyclobacteriaceae</taxon>
    </lineage>
</organism>
<dbReference type="EMBL" id="AQHR01000010">
    <property type="protein sequence ID" value="EON79253.1"/>
    <property type="molecule type" value="Genomic_DNA"/>
</dbReference>
<gene>
    <name evidence="1" type="ORF">ADIS_0258</name>
</gene>
<keyword evidence="2" id="KW-1185">Reference proteome</keyword>
<dbReference type="STRING" id="1232681.ADIS_0258"/>
<accession>R7ZYX7</accession>
<name>R7ZYX7_9BACT</name>
<dbReference type="AlphaFoldDB" id="R7ZYX7"/>
<evidence type="ECO:0000313" key="1">
    <source>
        <dbReference type="EMBL" id="EON79253.1"/>
    </source>
</evidence>
<dbReference type="RefSeq" id="WP_010852410.1">
    <property type="nucleotide sequence ID" value="NZ_AQHR01000010.1"/>
</dbReference>
<reference evidence="1 2" key="1">
    <citation type="submission" date="2013-02" db="EMBL/GenBank/DDBJ databases">
        <title>A novel strain isolated from Lonar lake, Maharashtra, India.</title>
        <authorList>
            <person name="Singh A."/>
        </authorList>
    </citation>
    <scope>NUCLEOTIDE SEQUENCE [LARGE SCALE GENOMIC DNA]</scope>
    <source>
        <strain evidence="1 2">AK24</strain>
    </source>
</reference>
<protein>
    <submittedName>
        <fullName evidence="1">Uncharacterized protein</fullName>
    </submittedName>
</protein>
<dbReference type="Proteomes" id="UP000013909">
    <property type="component" value="Unassembled WGS sequence"/>
</dbReference>